<dbReference type="PROSITE" id="PS00397">
    <property type="entry name" value="RECOMBINASES_1"/>
    <property type="match status" value="1"/>
</dbReference>
<dbReference type="GO" id="GO:0003677">
    <property type="term" value="F:DNA binding"/>
    <property type="evidence" value="ECO:0007669"/>
    <property type="project" value="UniProtKB-KW"/>
</dbReference>
<feature type="region of interest" description="Disordered" evidence="6">
    <location>
        <begin position="17"/>
        <end position="39"/>
    </location>
</feature>
<accession>U1QRK1</accession>
<evidence type="ECO:0000256" key="2">
    <source>
        <dbReference type="ARBA" id="ARBA00023125"/>
    </source>
</evidence>
<evidence type="ECO:0000256" key="4">
    <source>
        <dbReference type="PIRSR" id="PIRSR606118-50"/>
    </source>
</evidence>
<dbReference type="InterPro" id="IPR006119">
    <property type="entry name" value="Resolv_N"/>
</dbReference>
<feature type="non-terminal residue" evidence="8">
    <location>
        <position position="157"/>
    </location>
</feature>
<dbReference type="InterPro" id="IPR036162">
    <property type="entry name" value="Resolvase-like_N_sf"/>
</dbReference>
<dbReference type="HOGENOM" id="CLU_010686_0_3_11"/>
<gene>
    <name evidence="8" type="ORF">HMPREF1979_01175</name>
</gene>
<keyword evidence="3" id="KW-0233">DNA recombination</keyword>
<sequence length="157" mass="17369">MAAQLTPKRAVSYIRVSTREQAQRGGSEEGFSLPAQREANKRKAQSMGALVVKEFADRGESARSANRPELQKMLAYLKEDGGIDYVIVHKLDRLARNRADDVEINRAFEEAGVRLVSTSENIDQTPGGMLLHGIMSSIAEFYSRNLANEVIKGMGEK</sequence>
<dbReference type="AlphaFoldDB" id="U1QRK1"/>
<evidence type="ECO:0000256" key="1">
    <source>
        <dbReference type="ARBA" id="ARBA00022908"/>
    </source>
</evidence>
<comment type="caution">
    <text evidence="8">The sequence shown here is derived from an EMBL/GenBank/DDBJ whole genome shotgun (WGS) entry which is preliminary data.</text>
</comment>
<feature type="domain" description="Resolvase/invertase-type recombinase catalytic" evidence="7">
    <location>
        <begin position="9"/>
        <end position="157"/>
    </location>
</feature>
<dbReference type="PANTHER" id="PTHR30461">
    <property type="entry name" value="DNA-INVERTASE FROM LAMBDOID PROPHAGE"/>
    <property type="match status" value="1"/>
</dbReference>
<dbReference type="CDD" id="cd00338">
    <property type="entry name" value="Ser_Recombinase"/>
    <property type="match status" value="1"/>
</dbReference>
<name>U1QRK1_9ACTO</name>
<evidence type="ECO:0000256" key="3">
    <source>
        <dbReference type="ARBA" id="ARBA00023172"/>
    </source>
</evidence>
<dbReference type="PANTHER" id="PTHR30461:SF23">
    <property type="entry name" value="DNA RECOMBINASE-RELATED"/>
    <property type="match status" value="1"/>
</dbReference>
<dbReference type="PROSITE" id="PS51736">
    <property type="entry name" value="RECOMBINASES_3"/>
    <property type="match status" value="1"/>
</dbReference>
<dbReference type="GO" id="GO:0000150">
    <property type="term" value="F:DNA strand exchange activity"/>
    <property type="evidence" value="ECO:0007669"/>
    <property type="project" value="InterPro"/>
</dbReference>
<dbReference type="InterPro" id="IPR006118">
    <property type="entry name" value="Recombinase_CS"/>
</dbReference>
<dbReference type="Proteomes" id="UP000016536">
    <property type="component" value="Unassembled WGS sequence"/>
</dbReference>
<dbReference type="SMART" id="SM00857">
    <property type="entry name" value="Resolvase"/>
    <property type="match status" value="1"/>
</dbReference>
<dbReference type="Pfam" id="PF00239">
    <property type="entry name" value="Resolvase"/>
    <property type="match status" value="1"/>
</dbReference>
<organism evidence="8 9">
    <name type="scientific">Actinomyces johnsonii F0542</name>
    <dbReference type="NCBI Taxonomy" id="1321818"/>
    <lineage>
        <taxon>Bacteria</taxon>
        <taxon>Bacillati</taxon>
        <taxon>Actinomycetota</taxon>
        <taxon>Actinomycetes</taxon>
        <taxon>Actinomycetales</taxon>
        <taxon>Actinomycetaceae</taxon>
        <taxon>Actinomyces</taxon>
    </lineage>
</organism>
<dbReference type="InterPro" id="IPR050639">
    <property type="entry name" value="SSR_resolvase"/>
</dbReference>
<keyword evidence="9" id="KW-1185">Reference proteome</keyword>
<evidence type="ECO:0000259" key="7">
    <source>
        <dbReference type="PROSITE" id="PS51736"/>
    </source>
</evidence>
<evidence type="ECO:0000256" key="6">
    <source>
        <dbReference type="SAM" id="MobiDB-lite"/>
    </source>
</evidence>
<evidence type="ECO:0000313" key="8">
    <source>
        <dbReference type="EMBL" id="ERH24636.1"/>
    </source>
</evidence>
<evidence type="ECO:0000256" key="5">
    <source>
        <dbReference type="PROSITE-ProRule" id="PRU10137"/>
    </source>
</evidence>
<evidence type="ECO:0000313" key="9">
    <source>
        <dbReference type="Proteomes" id="UP000016536"/>
    </source>
</evidence>
<dbReference type="EMBL" id="AWSE01000054">
    <property type="protein sequence ID" value="ERH24636.1"/>
    <property type="molecule type" value="Genomic_DNA"/>
</dbReference>
<dbReference type="SUPFAM" id="SSF53041">
    <property type="entry name" value="Resolvase-like"/>
    <property type="match status" value="1"/>
</dbReference>
<keyword evidence="1" id="KW-0229">DNA integration</keyword>
<keyword evidence="2" id="KW-0238">DNA-binding</keyword>
<protein>
    <submittedName>
        <fullName evidence="8">Resolvase protein</fullName>
    </submittedName>
</protein>
<feature type="active site" description="O-(5'-phospho-DNA)-serine intermediate" evidence="4 5">
    <location>
        <position position="17"/>
    </location>
</feature>
<proteinExistence type="predicted"/>
<reference evidence="8 9" key="1">
    <citation type="submission" date="2013-08" db="EMBL/GenBank/DDBJ databases">
        <authorList>
            <person name="Weinstock G."/>
            <person name="Sodergren E."/>
            <person name="Wylie T."/>
            <person name="Fulton L."/>
            <person name="Fulton R."/>
            <person name="Fronick C."/>
            <person name="O'Laughlin M."/>
            <person name="Godfrey J."/>
            <person name="Miner T."/>
            <person name="Herter B."/>
            <person name="Appelbaum E."/>
            <person name="Cordes M."/>
            <person name="Lek S."/>
            <person name="Wollam A."/>
            <person name="Pepin K.H."/>
            <person name="Palsikar V.B."/>
            <person name="Mitreva M."/>
            <person name="Wilson R.K."/>
        </authorList>
    </citation>
    <scope>NUCLEOTIDE SEQUENCE [LARGE SCALE GENOMIC DNA]</scope>
    <source>
        <strain evidence="8 9">F0542</strain>
    </source>
</reference>
<dbReference type="GO" id="GO:0015074">
    <property type="term" value="P:DNA integration"/>
    <property type="evidence" value="ECO:0007669"/>
    <property type="project" value="UniProtKB-KW"/>
</dbReference>
<dbReference type="Gene3D" id="3.40.50.1390">
    <property type="entry name" value="Resolvase, N-terminal catalytic domain"/>
    <property type="match status" value="1"/>
</dbReference>